<dbReference type="AlphaFoldDB" id="A0A370DN42"/>
<dbReference type="Proteomes" id="UP000254266">
    <property type="component" value="Unassembled WGS sequence"/>
</dbReference>
<keyword evidence="2" id="KW-1185">Reference proteome</keyword>
<dbReference type="SUPFAM" id="SSF48695">
    <property type="entry name" value="Multiheme cytochromes"/>
    <property type="match status" value="1"/>
</dbReference>
<sequence>MALFRHDSPDYPGDHRTATLCVDCHPTNNQTIAWPFTAYKPDCAGCHANDYKSDSHKGAGDIPLPINEVQDCSGSCHLKDGIRSNEHRASGGEW</sequence>
<gene>
    <name evidence="1" type="ORF">DIZ80_02020</name>
</gene>
<name>A0A370DN42_9GAMM</name>
<proteinExistence type="predicted"/>
<comment type="caution">
    <text evidence="1">The sequence shown here is derived from an EMBL/GenBank/DDBJ whole genome shotgun (WGS) entry which is preliminary data.</text>
</comment>
<dbReference type="EMBL" id="QFXC01000003">
    <property type="protein sequence ID" value="RDH85727.1"/>
    <property type="molecule type" value="Genomic_DNA"/>
</dbReference>
<accession>A0A370DN42</accession>
<evidence type="ECO:0000313" key="1">
    <source>
        <dbReference type="EMBL" id="RDH85727.1"/>
    </source>
</evidence>
<organism evidence="1 2">
    <name type="scientific">endosymbiont of Galathealinum brachiosum</name>
    <dbReference type="NCBI Taxonomy" id="2200906"/>
    <lineage>
        <taxon>Bacteria</taxon>
        <taxon>Pseudomonadati</taxon>
        <taxon>Pseudomonadota</taxon>
        <taxon>Gammaproteobacteria</taxon>
        <taxon>sulfur-oxidizing symbionts</taxon>
    </lineage>
</organism>
<dbReference type="InterPro" id="IPR036280">
    <property type="entry name" value="Multihaem_cyt_sf"/>
</dbReference>
<reference evidence="1 2" key="1">
    <citation type="journal article" date="2018" name="ISME J.">
        <title>Endosymbiont genomes yield clues of tubeworm success.</title>
        <authorList>
            <person name="Li Y."/>
            <person name="Liles M.R."/>
            <person name="Halanych K.M."/>
        </authorList>
    </citation>
    <scope>NUCLEOTIDE SEQUENCE [LARGE SCALE GENOMIC DNA]</scope>
    <source>
        <strain evidence="1">A1464</strain>
    </source>
</reference>
<evidence type="ECO:0000313" key="2">
    <source>
        <dbReference type="Proteomes" id="UP000254266"/>
    </source>
</evidence>
<protein>
    <submittedName>
        <fullName evidence="1">Uncharacterized protein</fullName>
    </submittedName>
</protein>